<evidence type="ECO:0000256" key="1">
    <source>
        <dbReference type="SAM" id="Phobius"/>
    </source>
</evidence>
<dbReference type="Proteomes" id="UP000053467">
    <property type="component" value="Unassembled WGS sequence"/>
</dbReference>
<dbReference type="Pfam" id="PF14897">
    <property type="entry name" value="EpsG"/>
    <property type="match status" value="1"/>
</dbReference>
<evidence type="ECO:0000313" key="2">
    <source>
        <dbReference type="EMBL" id="KUK88000.1"/>
    </source>
</evidence>
<reference evidence="3" key="1">
    <citation type="journal article" date="2015" name="MBio">
        <title>Genome-Resolved Metagenomic Analysis Reveals Roles for Candidate Phyla and Other Microbial Community Members in Biogeochemical Transformations in Oil Reservoirs.</title>
        <authorList>
            <person name="Hu P."/>
            <person name="Tom L."/>
            <person name="Singh A."/>
            <person name="Thomas B.C."/>
            <person name="Baker B.J."/>
            <person name="Piceno Y.M."/>
            <person name="Andersen G.L."/>
            <person name="Banfield J.F."/>
        </authorList>
    </citation>
    <scope>NUCLEOTIDE SEQUENCE [LARGE SCALE GENOMIC DNA]</scope>
</reference>
<evidence type="ECO:0008006" key="4">
    <source>
        <dbReference type="Google" id="ProtNLM"/>
    </source>
</evidence>
<keyword evidence="1" id="KW-1133">Transmembrane helix</keyword>
<feature type="transmembrane region" description="Helical" evidence="1">
    <location>
        <begin position="279"/>
        <end position="296"/>
    </location>
</feature>
<proteinExistence type="predicted"/>
<dbReference type="InterPro" id="IPR049458">
    <property type="entry name" value="EpsG-like"/>
</dbReference>
<feature type="transmembrane region" description="Helical" evidence="1">
    <location>
        <begin position="330"/>
        <end position="346"/>
    </location>
</feature>
<feature type="transmembrane region" description="Helical" evidence="1">
    <location>
        <begin position="209"/>
        <end position="232"/>
    </location>
</feature>
<evidence type="ECO:0000313" key="3">
    <source>
        <dbReference type="Proteomes" id="UP000053467"/>
    </source>
</evidence>
<comment type="caution">
    <text evidence="2">The sequence shown here is derived from an EMBL/GenBank/DDBJ whole genome shotgun (WGS) entry which is preliminary data.</text>
</comment>
<dbReference type="EMBL" id="LGGX01000001">
    <property type="protein sequence ID" value="KUK88000.1"/>
    <property type="molecule type" value="Genomic_DNA"/>
</dbReference>
<keyword evidence="1" id="KW-0472">Membrane</keyword>
<feature type="transmembrane region" description="Helical" evidence="1">
    <location>
        <begin position="108"/>
        <end position="128"/>
    </location>
</feature>
<keyword evidence="1" id="KW-0812">Transmembrane</keyword>
<gene>
    <name evidence="2" type="ORF">XE03_0006</name>
</gene>
<accession>A0A124G0N1</accession>
<dbReference type="AlphaFoldDB" id="A0A124G0N1"/>
<sequence>MFLYSINIILIFLIYFILVYINYKTKINVKKIYCTIITIQMILFSGLRHYSVGPDTFAYYYQFEMVKGMSWEQIIRIFFNSFFSNQYYFKDPGYLIFQKIFQIFSGDYQFYLIFIAIIFTVPLGILIYKKSENPLLSFLIYFCLFFAFFGITGHRQTIATSLVCIIGYWAIVNQKIKYFFILSTIAFFIHKSSILFFPLYFIAKKKLHFKYLIFILLAFILFFIFFEIKILSPIANFFRYENMLYFDIKGTETYTLLIIIIFITFIWRKNIFLQKEDNYYYFNTIFLGVLLTLMTFKSQSFMRLQQYFNFYIILAIPELVETFKKKDRNFVLLIAISVLLILYLRLDKYYKFFWQ</sequence>
<feature type="transmembrane region" description="Helical" evidence="1">
    <location>
        <begin position="135"/>
        <end position="151"/>
    </location>
</feature>
<feature type="transmembrane region" description="Helical" evidence="1">
    <location>
        <begin position="6"/>
        <end position="23"/>
    </location>
</feature>
<organism evidence="2 3">
    <name type="scientific">candidate division TA06 bacterium 34_109</name>
    <dbReference type="NCBI Taxonomy" id="1635277"/>
    <lineage>
        <taxon>Bacteria</taxon>
        <taxon>Bacteria division TA06</taxon>
    </lineage>
</organism>
<protein>
    <recommendedName>
        <fullName evidence="4">EpsG family protein</fullName>
    </recommendedName>
</protein>
<feature type="transmembrane region" description="Helical" evidence="1">
    <location>
        <begin position="244"/>
        <end position="267"/>
    </location>
</feature>
<feature type="transmembrane region" description="Helical" evidence="1">
    <location>
        <begin position="179"/>
        <end position="203"/>
    </location>
</feature>
<feature type="transmembrane region" description="Helical" evidence="1">
    <location>
        <begin position="32"/>
        <end position="51"/>
    </location>
</feature>
<name>A0A124G0N1_UNCT6</name>